<dbReference type="InterPro" id="IPR000674">
    <property type="entry name" value="Ald_Oxase/Xan_DH_a/b"/>
</dbReference>
<dbReference type="FunFam" id="3.30.365.10:FF:000001">
    <property type="entry name" value="Xanthine dehydrogenase oxidase"/>
    <property type="match status" value="1"/>
</dbReference>
<dbReference type="EMBL" id="SORI01000008">
    <property type="protein sequence ID" value="TDY60478.1"/>
    <property type="molecule type" value="Genomic_DNA"/>
</dbReference>
<dbReference type="Pfam" id="PF02738">
    <property type="entry name" value="MoCoBD_1"/>
    <property type="match status" value="1"/>
</dbReference>
<proteinExistence type="predicted"/>
<dbReference type="InterPro" id="IPR036856">
    <property type="entry name" value="Ald_Oxase/Xan_DH_a/b_sf"/>
</dbReference>
<dbReference type="SMART" id="SM01008">
    <property type="entry name" value="Ald_Xan_dh_C"/>
    <property type="match status" value="1"/>
</dbReference>
<dbReference type="InterPro" id="IPR016208">
    <property type="entry name" value="Ald_Oxase/xanthine_DH-like"/>
</dbReference>
<dbReference type="Pfam" id="PF20256">
    <property type="entry name" value="MoCoBD_2"/>
    <property type="match status" value="1"/>
</dbReference>
<gene>
    <name evidence="3" type="ORF">C8D99_10818</name>
</gene>
<dbReference type="PANTHER" id="PTHR11908:SF157">
    <property type="entry name" value="XANTHINE DEHYDROGENASE SUBUNIT D-RELATED"/>
    <property type="match status" value="1"/>
</dbReference>
<dbReference type="SUPFAM" id="SSF56003">
    <property type="entry name" value="Molybdenum cofactor-binding domain"/>
    <property type="match status" value="1"/>
</dbReference>
<feature type="domain" description="Aldehyde oxidase/xanthine dehydrogenase a/b hammerhead" evidence="2">
    <location>
        <begin position="22"/>
        <end position="127"/>
    </location>
</feature>
<name>A0A4R8M6L7_9BACT</name>
<dbReference type="InterPro" id="IPR037165">
    <property type="entry name" value="AldOxase/xan_DH_Mopterin-bd_sf"/>
</dbReference>
<reference evidence="3 4" key="1">
    <citation type="submission" date="2019-03" db="EMBL/GenBank/DDBJ databases">
        <title>Genomic Encyclopedia of Type Strains, Phase IV (KMG-IV): sequencing the most valuable type-strain genomes for metagenomic binning, comparative biology and taxonomic classification.</title>
        <authorList>
            <person name="Goeker M."/>
        </authorList>
    </citation>
    <scope>NUCLEOTIDE SEQUENCE [LARGE SCALE GENOMIC DNA]</scope>
    <source>
        <strain evidence="3 4">DSM 25964</strain>
    </source>
</reference>
<dbReference type="InterPro" id="IPR008274">
    <property type="entry name" value="AldOxase/xan_DH_MoCoBD1"/>
</dbReference>
<organism evidence="3 4">
    <name type="scientific">Aminivibrio pyruvatiphilus</name>
    <dbReference type="NCBI Taxonomy" id="1005740"/>
    <lineage>
        <taxon>Bacteria</taxon>
        <taxon>Thermotogati</taxon>
        <taxon>Synergistota</taxon>
        <taxon>Synergistia</taxon>
        <taxon>Synergistales</taxon>
        <taxon>Aminobacteriaceae</taxon>
        <taxon>Aminivibrio</taxon>
    </lineage>
</organism>
<dbReference type="AlphaFoldDB" id="A0A4R8M6L7"/>
<dbReference type="Proteomes" id="UP000295066">
    <property type="component" value="Unassembled WGS sequence"/>
</dbReference>
<dbReference type="RefSeq" id="WP_133957504.1">
    <property type="nucleotide sequence ID" value="NZ_SORI01000008.1"/>
</dbReference>
<dbReference type="SUPFAM" id="SSF54665">
    <property type="entry name" value="CO dehydrogenase molybdoprotein N-domain-like"/>
    <property type="match status" value="1"/>
</dbReference>
<sequence length="769" mass="82860">MDQKTVVVGSRLPRTDGLAKACGTTQYLDDLTIEGCWVGGTVRARVPRGRIREIRQDLSFDWSRAVLVTARDIPGLNVVSMIRDDYPALADPLVSFPTQAVALIAAPDPETLREALAAVSMDVEELPPVLTVEDSIACTQVIWGDSNVMDEYSVVSGNAEGAFASADLIVEGIYRTKHQEHVYLEPQGMAAIPREDGSLEVIGSMQCPYYVHSALVKGLGFSPEKVMVRQTETGGGFGGKEDYPSILGLHAALLALKSGRPVKMVYDRKEDLLCTTKRHPSVIRHRTGVKKDGTLVAAEIDIILDGGAFTTMSKVVLSRSILHATGCYFIPHVSVRARAVATNTPPNGAFRGFGVPQSNFAIERHMDRIAEILGMDPLDLRKKNILKNGSSFPYGQVLGEGMSAELVLDRVLEMSGYREKRRLFAEENRKNPFLRKGIGLSLGLHGGGFTGSGEEYISGSSSVRVSGGERVEVLVSSVEMGQGASTVLAMIAAETLGLDLMSVVHHVPDTSVVPNSGPTVASRTTMYVGKTVQDACISLVEQMAEKAAELEEFAGKRFSYEKGVFAAGEKDRIPFFEMAKRLASFPGILSATARYRPIPGFSWDESTYTGDAYKAYAWIANVVEVEVDMDTFEISPRKAYVSAEIGKAVSPVLASGQIEGGSLQAFGYAYLEDVGMKNGSYTTAHLNQYLIPTTLDTPDFSVDLQEVPFSGGPYGAKGLGELPMDSGAPALVAAVGHAAGVFPEGIPVTGEYLHSLLRKNKKERKAGEQ</sequence>
<comment type="caution">
    <text evidence="3">The sequence shown here is derived from an EMBL/GenBank/DDBJ whole genome shotgun (WGS) entry which is preliminary data.</text>
</comment>
<keyword evidence="4" id="KW-1185">Reference proteome</keyword>
<evidence type="ECO:0000256" key="1">
    <source>
        <dbReference type="ARBA" id="ARBA00053029"/>
    </source>
</evidence>
<accession>A0A4R8M6L7</accession>
<comment type="cofactor">
    <cofactor evidence="1">
        <name>Mo-molybdopterin cytosine dinucleotide</name>
        <dbReference type="ChEBI" id="CHEBI:71308"/>
    </cofactor>
</comment>
<dbReference type="OrthoDB" id="9759099at2"/>
<dbReference type="GO" id="GO:0016491">
    <property type="term" value="F:oxidoreductase activity"/>
    <property type="evidence" value="ECO:0007669"/>
    <property type="project" value="InterPro"/>
</dbReference>
<dbReference type="Gene3D" id="3.30.365.10">
    <property type="entry name" value="Aldehyde oxidase/xanthine dehydrogenase, molybdopterin binding domain"/>
    <property type="match status" value="4"/>
</dbReference>
<dbReference type="InterPro" id="IPR046867">
    <property type="entry name" value="AldOxase/xan_DH_MoCoBD2"/>
</dbReference>
<dbReference type="PANTHER" id="PTHR11908">
    <property type="entry name" value="XANTHINE DEHYDROGENASE"/>
    <property type="match status" value="1"/>
</dbReference>
<protein>
    <submittedName>
        <fullName evidence="3">CO/xanthine dehydrogenase Mo-binding subunit</fullName>
    </submittedName>
</protein>
<evidence type="ECO:0000259" key="2">
    <source>
        <dbReference type="SMART" id="SM01008"/>
    </source>
</evidence>
<dbReference type="GO" id="GO:0005506">
    <property type="term" value="F:iron ion binding"/>
    <property type="evidence" value="ECO:0007669"/>
    <property type="project" value="InterPro"/>
</dbReference>
<dbReference type="Pfam" id="PF01315">
    <property type="entry name" value="Ald_Xan_dh_C"/>
    <property type="match status" value="1"/>
</dbReference>
<evidence type="ECO:0000313" key="4">
    <source>
        <dbReference type="Proteomes" id="UP000295066"/>
    </source>
</evidence>
<dbReference type="Gene3D" id="3.90.1170.50">
    <property type="entry name" value="Aldehyde oxidase/xanthine dehydrogenase, a/b hammerhead"/>
    <property type="match status" value="1"/>
</dbReference>
<evidence type="ECO:0000313" key="3">
    <source>
        <dbReference type="EMBL" id="TDY60478.1"/>
    </source>
</evidence>